<keyword evidence="4" id="KW-1185">Reference proteome</keyword>
<sequence>MSRVRLDDHHVDARARLQQVHRRCAAHHASTRYHHIRHGSSPSGRGLGRRALCPPAACRVPLRLPRQTAPPRTPVPARAYRGTVTPTPRPAAGRDFPGQDAPGRDAAPDEAPRRQELAAFLRARRARLAPEQVGLPARRRRRTPGLRREDVAERAGISTAWYTYLEQGRAVRPSPEVLARLADALCLTDPDRAYLRVLAGHAPPPHGAPGGPGARLLQSLVDRLAAPAYVTDAATRVLAWNPPAREVFGDYAAWPPEERCLLRLLFTQPAFATALVDRDAYAARVVHTFRQRSDAHLTDPAVMALVGELARCSAEFRRLWESRELRRADTDTLLVDHPGGRLTFTMLMFQDLGATGIRFSAYLPADAHTERAMAAAGRAARPARGT</sequence>
<accession>A0A3A9Z9U4</accession>
<evidence type="ECO:0000256" key="1">
    <source>
        <dbReference type="SAM" id="MobiDB-lite"/>
    </source>
</evidence>
<evidence type="ECO:0000313" key="4">
    <source>
        <dbReference type="Proteomes" id="UP000272474"/>
    </source>
</evidence>
<dbReference type="SUPFAM" id="SSF47413">
    <property type="entry name" value="lambda repressor-like DNA-binding domains"/>
    <property type="match status" value="1"/>
</dbReference>
<dbReference type="PANTHER" id="PTHR35010">
    <property type="entry name" value="BLL4672 PROTEIN-RELATED"/>
    <property type="match status" value="1"/>
</dbReference>
<dbReference type="Proteomes" id="UP000272474">
    <property type="component" value="Unassembled WGS sequence"/>
</dbReference>
<dbReference type="Pfam" id="PF17765">
    <property type="entry name" value="MLTR_LBD"/>
    <property type="match status" value="1"/>
</dbReference>
<dbReference type="InterPro" id="IPR010982">
    <property type="entry name" value="Lambda_DNA-bd_dom_sf"/>
</dbReference>
<protein>
    <submittedName>
        <fullName evidence="3">Helix-turn-helix domain-containing protein</fullName>
    </submittedName>
</protein>
<feature type="domain" description="HTH cro/C1-type" evidence="2">
    <location>
        <begin position="138"/>
        <end position="185"/>
    </location>
</feature>
<feature type="compositionally biased region" description="Basic residues" evidence="1">
    <location>
        <begin position="28"/>
        <end position="38"/>
    </location>
</feature>
<dbReference type="InterPro" id="IPR041413">
    <property type="entry name" value="MLTR_LBD"/>
</dbReference>
<name>A0A3A9Z9U4_9ACTN</name>
<dbReference type="InterPro" id="IPR001387">
    <property type="entry name" value="Cro/C1-type_HTH"/>
</dbReference>
<feature type="compositionally biased region" description="Basic and acidic residues" evidence="1">
    <location>
        <begin position="102"/>
        <end position="112"/>
    </location>
</feature>
<feature type="region of interest" description="Disordered" evidence="1">
    <location>
        <begin position="66"/>
        <end position="112"/>
    </location>
</feature>
<dbReference type="AlphaFoldDB" id="A0A3A9Z9U4"/>
<proteinExistence type="predicted"/>
<organism evidence="3 4">
    <name type="scientific">Streptomyces hoynatensis</name>
    <dbReference type="NCBI Taxonomy" id="1141874"/>
    <lineage>
        <taxon>Bacteria</taxon>
        <taxon>Bacillati</taxon>
        <taxon>Actinomycetota</taxon>
        <taxon>Actinomycetes</taxon>
        <taxon>Kitasatosporales</taxon>
        <taxon>Streptomycetaceae</taxon>
        <taxon>Streptomyces</taxon>
    </lineage>
</organism>
<evidence type="ECO:0000313" key="3">
    <source>
        <dbReference type="EMBL" id="RKN44057.1"/>
    </source>
</evidence>
<feature type="compositionally biased region" description="Low complexity" evidence="1">
    <location>
        <begin position="66"/>
        <end position="79"/>
    </location>
</feature>
<dbReference type="SMART" id="SM00530">
    <property type="entry name" value="HTH_XRE"/>
    <property type="match status" value="1"/>
</dbReference>
<dbReference type="CDD" id="cd00093">
    <property type="entry name" value="HTH_XRE"/>
    <property type="match status" value="1"/>
</dbReference>
<feature type="region of interest" description="Disordered" evidence="1">
    <location>
        <begin position="28"/>
        <end position="47"/>
    </location>
</feature>
<dbReference type="Gene3D" id="1.10.260.40">
    <property type="entry name" value="lambda repressor-like DNA-binding domains"/>
    <property type="match status" value="1"/>
</dbReference>
<dbReference type="EMBL" id="RBAL01000004">
    <property type="protein sequence ID" value="RKN44057.1"/>
    <property type="molecule type" value="Genomic_DNA"/>
</dbReference>
<reference evidence="3 4" key="1">
    <citation type="journal article" date="2014" name="Int. J. Syst. Evol. Microbiol.">
        <title>Streptomyces hoynatensis sp. nov., isolated from deep marine sediment.</title>
        <authorList>
            <person name="Veyisoglu A."/>
            <person name="Sahin N."/>
        </authorList>
    </citation>
    <scope>NUCLEOTIDE SEQUENCE [LARGE SCALE GENOMIC DNA]</scope>
    <source>
        <strain evidence="3 4">KCTC 29097</strain>
    </source>
</reference>
<dbReference type="Pfam" id="PF13560">
    <property type="entry name" value="HTH_31"/>
    <property type="match status" value="1"/>
</dbReference>
<dbReference type="GO" id="GO:0003677">
    <property type="term" value="F:DNA binding"/>
    <property type="evidence" value="ECO:0007669"/>
    <property type="project" value="InterPro"/>
</dbReference>
<comment type="caution">
    <text evidence="3">The sequence shown here is derived from an EMBL/GenBank/DDBJ whole genome shotgun (WGS) entry which is preliminary data.</text>
</comment>
<evidence type="ECO:0000259" key="2">
    <source>
        <dbReference type="PROSITE" id="PS50943"/>
    </source>
</evidence>
<gene>
    <name evidence="3" type="ORF">D7294_08595</name>
</gene>
<dbReference type="Gene3D" id="3.30.450.180">
    <property type="match status" value="1"/>
</dbReference>
<dbReference type="PROSITE" id="PS50943">
    <property type="entry name" value="HTH_CROC1"/>
    <property type="match status" value="1"/>
</dbReference>